<dbReference type="Pfam" id="PF13567">
    <property type="entry name" value="DUF4131"/>
    <property type="match status" value="1"/>
</dbReference>
<comment type="caution">
    <text evidence="3">The sequence shown here is derived from an EMBL/GenBank/DDBJ whole genome shotgun (WGS) entry which is preliminary data.</text>
</comment>
<name>A0ABS9SQ03_9BACT</name>
<dbReference type="Proteomes" id="UP001202248">
    <property type="component" value="Unassembled WGS sequence"/>
</dbReference>
<accession>A0ABS9SQ03</accession>
<feature type="transmembrane region" description="Helical" evidence="1">
    <location>
        <begin position="12"/>
        <end position="35"/>
    </location>
</feature>
<keyword evidence="1" id="KW-1133">Transmembrane helix</keyword>
<evidence type="ECO:0000313" key="4">
    <source>
        <dbReference type="Proteomes" id="UP001202248"/>
    </source>
</evidence>
<sequence length="226" mass="25410">MLPLTAGIIIQWYWQAALLTSVLILLLTSVVVISIQLLSDFLRLKYAVLLGCAITISIVAIGMIVTWLNDVRNDRLLFAKNNLSDKAVIVTIKESLISKEKSYKAEAELNWFIGSHTRKSVSGNIIIYFKKDSLTKHLAAGSRIIFNKNLQEIRNTDNPGGFDYKRYALFNGITHQVYLTANDYVALPGNYLPGFKKLLLNVRVYVLNAIKSNIHGKKNRALPKLC</sequence>
<evidence type="ECO:0000259" key="2">
    <source>
        <dbReference type="Pfam" id="PF13567"/>
    </source>
</evidence>
<feature type="transmembrane region" description="Helical" evidence="1">
    <location>
        <begin position="47"/>
        <end position="68"/>
    </location>
</feature>
<keyword evidence="1" id="KW-0812">Transmembrane</keyword>
<dbReference type="InterPro" id="IPR025405">
    <property type="entry name" value="DUF4131"/>
</dbReference>
<evidence type="ECO:0000313" key="3">
    <source>
        <dbReference type="EMBL" id="MCH5600450.1"/>
    </source>
</evidence>
<proteinExistence type="predicted"/>
<keyword evidence="1" id="KW-0472">Membrane</keyword>
<evidence type="ECO:0000256" key="1">
    <source>
        <dbReference type="SAM" id="Phobius"/>
    </source>
</evidence>
<organism evidence="3 4">
    <name type="scientific">Niabella ginsengisoli</name>
    <dbReference type="NCBI Taxonomy" id="522298"/>
    <lineage>
        <taxon>Bacteria</taxon>
        <taxon>Pseudomonadati</taxon>
        <taxon>Bacteroidota</taxon>
        <taxon>Chitinophagia</taxon>
        <taxon>Chitinophagales</taxon>
        <taxon>Chitinophagaceae</taxon>
        <taxon>Niabella</taxon>
    </lineage>
</organism>
<reference evidence="3 4" key="1">
    <citation type="submission" date="2022-02" db="EMBL/GenBank/DDBJ databases">
        <authorList>
            <person name="Min J."/>
        </authorList>
    </citation>
    <scope>NUCLEOTIDE SEQUENCE [LARGE SCALE GENOMIC DNA]</scope>
    <source>
        <strain evidence="3 4">GR10-1</strain>
    </source>
</reference>
<dbReference type="RefSeq" id="WP_240832629.1">
    <property type="nucleotide sequence ID" value="NZ_JAKWBL010000004.1"/>
</dbReference>
<feature type="domain" description="DUF4131" evidence="2">
    <location>
        <begin position="15"/>
        <end position="182"/>
    </location>
</feature>
<dbReference type="EMBL" id="JAKWBL010000004">
    <property type="protein sequence ID" value="MCH5600450.1"/>
    <property type="molecule type" value="Genomic_DNA"/>
</dbReference>
<gene>
    <name evidence="3" type="ORF">MKP09_22290</name>
</gene>
<keyword evidence="4" id="KW-1185">Reference proteome</keyword>
<protein>
    <submittedName>
        <fullName evidence="3">DUF4131 domain-containing protein</fullName>
    </submittedName>
</protein>